<dbReference type="AlphaFoldDB" id="A0A8C5RSX7"/>
<dbReference type="PANTHER" id="PTHR23287">
    <property type="entry name" value="RUBY-EYE2-LIKE PROTEIN"/>
    <property type="match status" value="1"/>
</dbReference>
<dbReference type="Proteomes" id="UP000694406">
    <property type="component" value="Unplaced"/>
</dbReference>
<evidence type="ECO:0000313" key="2">
    <source>
        <dbReference type="Proteomes" id="UP000694406"/>
    </source>
</evidence>
<sequence>MPVGTDWDQVPGLQASELVISMKTAWARCPNGDVARRYGITDKNPAGDYWKKIPGNVSCLAGESISLPPPISILFGGIIAGIIFIQDQKGEIYSLFLSI</sequence>
<dbReference type="Ensembl" id="ENSLLTT00000007137.1">
    <property type="protein sequence ID" value="ENSLLTP00000006869.1"/>
    <property type="gene ID" value="ENSLLTG00000005253.1"/>
</dbReference>
<dbReference type="Pfam" id="PF06462">
    <property type="entry name" value="Hyd_WA"/>
    <property type="match status" value="1"/>
</dbReference>
<organism evidence="1 2">
    <name type="scientific">Laticauda laticaudata</name>
    <name type="common">Blue-ringed sea krait</name>
    <name type="synonym">Blue-lipped sea krait</name>
    <dbReference type="NCBI Taxonomy" id="8630"/>
    <lineage>
        <taxon>Eukaryota</taxon>
        <taxon>Metazoa</taxon>
        <taxon>Chordata</taxon>
        <taxon>Craniata</taxon>
        <taxon>Vertebrata</taxon>
        <taxon>Euteleostomi</taxon>
        <taxon>Lepidosauria</taxon>
        <taxon>Squamata</taxon>
        <taxon>Bifurcata</taxon>
        <taxon>Unidentata</taxon>
        <taxon>Episquamata</taxon>
        <taxon>Toxicofera</taxon>
        <taxon>Serpentes</taxon>
        <taxon>Colubroidea</taxon>
        <taxon>Elapidae</taxon>
        <taxon>Laticaudinae</taxon>
        <taxon>Laticauda</taxon>
    </lineage>
</organism>
<dbReference type="InterPro" id="IPR006624">
    <property type="entry name" value="Beta-propeller_rpt_TECPR"/>
</dbReference>
<proteinExistence type="predicted"/>
<reference evidence="1" key="1">
    <citation type="submission" date="2025-08" db="UniProtKB">
        <authorList>
            <consortium name="Ensembl"/>
        </authorList>
    </citation>
    <scope>IDENTIFICATION</scope>
</reference>
<evidence type="ECO:0000313" key="1">
    <source>
        <dbReference type="Ensembl" id="ENSLLTP00000006869.1"/>
    </source>
</evidence>
<reference evidence="1" key="2">
    <citation type="submission" date="2025-09" db="UniProtKB">
        <authorList>
            <consortium name="Ensembl"/>
        </authorList>
    </citation>
    <scope>IDENTIFICATION</scope>
</reference>
<dbReference type="GO" id="GO:0005737">
    <property type="term" value="C:cytoplasm"/>
    <property type="evidence" value="ECO:0007669"/>
    <property type="project" value="GOC"/>
</dbReference>
<protein>
    <submittedName>
        <fullName evidence="1">Uncharacterized protein</fullName>
    </submittedName>
</protein>
<dbReference type="PANTHER" id="PTHR23287:SF16">
    <property type="entry name" value="TECTONIN BETA-PROPELLER REPEAT-CONTAINING PROTEIN 2"/>
    <property type="match status" value="1"/>
</dbReference>
<name>A0A8C5RSX7_LATLA</name>
<accession>A0A8C5RSX7</accession>
<dbReference type="GO" id="GO:0032527">
    <property type="term" value="P:protein exit from endoplasmic reticulum"/>
    <property type="evidence" value="ECO:0007669"/>
    <property type="project" value="TreeGrafter"/>
</dbReference>
<keyword evidence="2" id="KW-1185">Reference proteome</keyword>
<dbReference type="GeneTree" id="ENSGT00940000157283"/>